<evidence type="ECO:0000313" key="4">
    <source>
        <dbReference type="Proteomes" id="UP000321436"/>
    </source>
</evidence>
<dbReference type="InterPro" id="IPR055087">
    <property type="entry name" value="GldL-like_N"/>
</dbReference>
<feature type="transmembrane region" description="Helical" evidence="1">
    <location>
        <begin position="30"/>
        <end position="52"/>
    </location>
</feature>
<organism evidence="3 4">
    <name type="scientific">Chitinophaga cymbidii</name>
    <dbReference type="NCBI Taxonomy" id="1096750"/>
    <lineage>
        <taxon>Bacteria</taxon>
        <taxon>Pseudomonadati</taxon>
        <taxon>Bacteroidota</taxon>
        <taxon>Chitinophagia</taxon>
        <taxon>Chitinophagales</taxon>
        <taxon>Chitinophagaceae</taxon>
        <taxon>Chitinophaga</taxon>
    </lineage>
</organism>
<evidence type="ECO:0000259" key="2">
    <source>
        <dbReference type="Pfam" id="PF22827"/>
    </source>
</evidence>
<protein>
    <recommendedName>
        <fullName evidence="2">Gliding motility protein GldL-like N-terminal domain-containing protein</fullName>
    </recommendedName>
</protein>
<dbReference type="RefSeq" id="WP_146865769.1">
    <property type="nucleotide sequence ID" value="NZ_BKAU01000005.1"/>
</dbReference>
<keyword evidence="1" id="KW-0812">Transmembrane</keyword>
<accession>A0A512RQ45</accession>
<sequence>MKLSQSLALLAFAFIVSALFKIMHWPHSDTVMVVAFVLEAVAVVLLIAKLATHPKVKEFLNR</sequence>
<evidence type="ECO:0000256" key="1">
    <source>
        <dbReference type="SAM" id="Phobius"/>
    </source>
</evidence>
<keyword evidence="1" id="KW-1133">Transmembrane helix</keyword>
<reference evidence="3 4" key="1">
    <citation type="submission" date="2019-07" db="EMBL/GenBank/DDBJ databases">
        <title>Whole genome shotgun sequence of Chitinophaga cymbidii NBRC 109752.</title>
        <authorList>
            <person name="Hosoyama A."/>
            <person name="Uohara A."/>
            <person name="Ohji S."/>
            <person name="Ichikawa N."/>
        </authorList>
    </citation>
    <scope>NUCLEOTIDE SEQUENCE [LARGE SCALE GENOMIC DNA]</scope>
    <source>
        <strain evidence="3 4">NBRC 109752</strain>
    </source>
</reference>
<keyword evidence="4" id="KW-1185">Reference proteome</keyword>
<feature type="domain" description="Gliding motility protein GldL-like N-terminal" evidence="2">
    <location>
        <begin position="11"/>
        <end position="43"/>
    </location>
</feature>
<dbReference type="Pfam" id="PF22827">
    <property type="entry name" value="GldL_N"/>
    <property type="match status" value="1"/>
</dbReference>
<dbReference type="EMBL" id="BKAU01000005">
    <property type="protein sequence ID" value="GEP97816.1"/>
    <property type="molecule type" value="Genomic_DNA"/>
</dbReference>
<comment type="caution">
    <text evidence="3">The sequence shown here is derived from an EMBL/GenBank/DDBJ whole genome shotgun (WGS) entry which is preliminary data.</text>
</comment>
<gene>
    <name evidence="3" type="ORF">CCY01nite_40760</name>
</gene>
<evidence type="ECO:0000313" key="3">
    <source>
        <dbReference type="EMBL" id="GEP97816.1"/>
    </source>
</evidence>
<name>A0A512RQ45_9BACT</name>
<keyword evidence="1" id="KW-0472">Membrane</keyword>
<dbReference type="Proteomes" id="UP000321436">
    <property type="component" value="Unassembled WGS sequence"/>
</dbReference>
<proteinExistence type="predicted"/>
<dbReference type="AlphaFoldDB" id="A0A512RQ45"/>